<dbReference type="Pfam" id="PF09413">
    <property type="entry name" value="DUF2007"/>
    <property type="match status" value="1"/>
</dbReference>
<feature type="transmembrane region" description="Helical" evidence="1">
    <location>
        <begin position="104"/>
        <end position="121"/>
    </location>
</feature>
<dbReference type="Proteomes" id="UP000254737">
    <property type="component" value="Unassembled WGS sequence"/>
</dbReference>
<dbReference type="InterPro" id="IPR011322">
    <property type="entry name" value="N-reg_PII-like_a/b"/>
</dbReference>
<reference evidence="6 7" key="1">
    <citation type="submission" date="2018-06" db="EMBL/GenBank/DDBJ databases">
        <authorList>
            <consortium name="Pathogen Informatics"/>
            <person name="Doyle S."/>
        </authorList>
    </citation>
    <scope>NUCLEOTIDE SEQUENCE [LARGE SCALE GENOMIC DNA]</scope>
    <source>
        <strain evidence="6 7">NCTC13456</strain>
    </source>
</reference>
<reference evidence="5 8" key="2">
    <citation type="submission" date="2018-10" db="EMBL/GenBank/DDBJ databases">
        <title>Transmission dynamics of multidrug resistant bacteria on intensive care unit surfaces.</title>
        <authorList>
            <person name="D'Souza A.W."/>
            <person name="Potter R.F."/>
            <person name="Wallace M."/>
            <person name="Shupe A."/>
            <person name="Patel S."/>
            <person name="Sun S."/>
            <person name="Gul D."/>
            <person name="Kwon J.H."/>
            <person name="Andleeb S."/>
            <person name="Burnham C.-A.D."/>
            <person name="Dantas G."/>
        </authorList>
    </citation>
    <scope>NUCLEOTIDE SEQUENCE [LARGE SCALE GENOMIC DNA]</scope>
    <source>
        <strain evidence="5 8">WF_348</strain>
    </source>
</reference>
<dbReference type="AlphaFoldDB" id="A0A376GIK3"/>
<name>A0A376GIK3_9FLAO</name>
<gene>
    <name evidence="5" type="ORF">EGI89_12840</name>
    <name evidence="4" type="ORF">FH779_11170</name>
    <name evidence="3" type="ORF">HX095_07025</name>
    <name evidence="6" type="ORF">NCTC13456_02823</name>
</gene>
<evidence type="ECO:0000259" key="2">
    <source>
        <dbReference type="Pfam" id="PF09413"/>
    </source>
</evidence>
<keyword evidence="1" id="KW-1133">Transmembrane helix</keyword>
<reference evidence="3" key="5">
    <citation type="journal article" date="2022" name="Sci. Total Environ.">
        <title>Prevalence, transmission, and molecular epidemiology of tet(X)-positive bacteria among humans, animals, and environmental niches in China: An epidemiological, and genomic-based study.</title>
        <authorList>
            <person name="Dong N."/>
            <person name="Zeng Y."/>
            <person name="Cai C."/>
            <person name="Sun C."/>
            <person name="Lu J."/>
            <person name="Liu C."/>
            <person name="Zhou H."/>
            <person name="Sun Q."/>
            <person name="Shu L."/>
            <person name="Wang H."/>
            <person name="Wang Y."/>
            <person name="Wang S."/>
            <person name="Wu C."/>
            <person name="Chan E.W."/>
            <person name="Chen G."/>
            <person name="Shen Z."/>
            <person name="Chen S."/>
            <person name="Zhang R."/>
        </authorList>
    </citation>
    <scope>NUCLEOTIDE SEQUENCE</scope>
    <source>
        <strain evidence="3">210</strain>
    </source>
</reference>
<keyword evidence="9" id="KW-1185">Reference proteome</keyword>
<dbReference type="KEGG" id="efal:FH779_11170"/>
<evidence type="ECO:0000313" key="3">
    <source>
        <dbReference type="EMBL" id="MDM1550962.1"/>
    </source>
</evidence>
<dbReference type="SUPFAM" id="SSF54913">
    <property type="entry name" value="GlnB-like"/>
    <property type="match status" value="1"/>
</dbReference>
<evidence type="ECO:0000256" key="1">
    <source>
        <dbReference type="SAM" id="Phobius"/>
    </source>
</evidence>
<feature type="domain" description="DUF2007" evidence="2">
    <location>
        <begin position="5"/>
        <end position="69"/>
    </location>
</feature>
<dbReference type="GeneID" id="78402026"/>
<dbReference type="EMBL" id="JACALR010000003">
    <property type="protein sequence ID" value="MDM1550962.1"/>
    <property type="molecule type" value="Genomic_DNA"/>
</dbReference>
<dbReference type="Proteomes" id="UP001173578">
    <property type="component" value="Unassembled WGS sequence"/>
</dbReference>
<evidence type="ECO:0000313" key="4">
    <source>
        <dbReference type="EMBL" id="QLL58617.1"/>
    </source>
</evidence>
<protein>
    <submittedName>
        <fullName evidence="3">DUF2007 domain-containing protein</fullName>
    </submittedName>
</protein>
<evidence type="ECO:0000313" key="6">
    <source>
        <dbReference type="EMBL" id="STD59192.1"/>
    </source>
</evidence>
<dbReference type="Proteomes" id="UP000510643">
    <property type="component" value="Chromosome"/>
</dbReference>
<evidence type="ECO:0000313" key="9">
    <source>
        <dbReference type="Proteomes" id="UP000510643"/>
    </source>
</evidence>
<keyword evidence="1" id="KW-0812">Transmembrane</keyword>
<organism evidence="6 7">
    <name type="scientific">Empedobacter falsenii</name>
    <dbReference type="NCBI Taxonomy" id="343874"/>
    <lineage>
        <taxon>Bacteria</taxon>
        <taxon>Pseudomonadati</taxon>
        <taxon>Bacteroidota</taxon>
        <taxon>Flavobacteriia</taxon>
        <taxon>Flavobacteriales</taxon>
        <taxon>Weeksellaceae</taxon>
        <taxon>Empedobacter</taxon>
    </lineage>
</organism>
<evidence type="ECO:0000313" key="5">
    <source>
        <dbReference type="EMBL" id="RRT88770.1"/>
    </source>
</evidence>
<dbReference type="EMBL" id="RHPO01000036">
    <property type="protein sequence ID" value="RRT88770.1"/>
    <property type="molecule type" value="Genomic_DNA"/>
</dbReference>
<proteinExistence type="predicted"/>
<reference evidence="4 9" key="3">
    <citation type="submission" date="2019-06" db="EMBL/GenBank/DDBJ databases">
        <title>Emergence of pandrug resistant Empedobacter falsenii in China.</title>
        <authorList>
            <person name="Dong N."/>
            <person name="Chen S."/>
            <person name="Zhang R."/>
        </authorList>
    </citation>
    <scope>NUCLEOTIDE SEQUENCE [LARGE SCALE GENOMIC DNA]</scope>
    <source>
        <strain evidence="4 9">1681-1</strain>
    </source>
</reference>
<evidence type="ECO:0000313" key="8">
    <source>
        <dbReference type="Proteomes" id="UP000267844"/>
    </source>
</evidence>
<dbReference type="RefSeq" id="WP_115001183.1">
    <property type="nucleotide sequence ID" value="NZ_CP040908.1"/>
</dbReference>
<dbReference type="InterPro" id="IPR018551">
    <property type="entry name" value="DUF2007"/>
</dbReference>
<keyword evidence="1" id="KW-0472">Membrane</keyword>
<dbReference type="Proteomes" id="UP000267844">
    <property type="component" value="Unassembled WGS sequence"/>
</dbReference>
<accession>A0A376GIK3</accession>
<dbReference type="EMBL" id="CP040908">
    <property type="protein sequence ID" value="QLL58617.1"/>
    <property type="molecule type" value="Genomic_DNA"/>
</dbReference>
<reference evidence="3" key="4">
    <citation type="submission" date="2020-06" db="EMBL/GenBank/DDBJ databases">
        <authorList>
            <person name="Dong N."/>
        </authorList>
    </citation>
    <scope>NUCLEOTIDE SEQUENCE</scope>
    <source>
        <strain evidence="3">210</strain>
    </source>
</reference>
<sequence>MELITLKTFESPIEAHILRSKLESEQIDAFVFDEHSVGMNQFLSNAIGGVKVKIKKEDTDRAMKVLEEIDASNYTNDLDEILVCPKCGSNEYYSNYKSMKGGKGLLSLLSSIIFWVYPIYYKNVFKCKKCGEEFNGLQ</sequence>
<evidence type="ECO:0000313" key="7">
    <source>
        <dbReference type="Proteomes" id="UP000254737"/>
    </source>
</evidence>
<dbReference type="STRING" id="343874.GCA_000805695_02685"/>
<dbReference type="EMBL" id="UFXS01000001">
    <property type="protein sequence ID" value="STD59192.1"/>
    <property type="molecule type" value="Genomic_DNA"/>
</dbReference>
<dbReference type="Gene3D" id="3.30.70.790">
    <property type="entry name" value="UreE, C-terminal domain"/>
    <property type="match status" value="1"/>
</dbReference>